<evidence type="ECO:0000313" key="3">
    <source>
        <dbReference type="EMBL" id="CAK9008718.1"/>
    </source>
</evidence>
<keyword evidence="2" id="KW-1133">Transmembrane helix</keyword>
<evidence type="ECO:0000256" key="1">
    <source>
        <dbReference type="SAM" id="MobiDB-lite"/>
    </source>
</evidence>
<keyword evidence="2" id="KW-0812">Transmembrane</keyword>
<dbReference type="Proteomes" id="UP001642484">
    <property type="component" value="Unassembled WGS sequence"/>
</dbReference>
<accession>A0ABP0J341</accession>
<feature type="transmembrane region" description="Helical" evidence="2">
    <location>
        <begin position="9"/>
        <end position="28"/>
    </location>
</feature>
<sequence>MELPQDMQAWLVLIARIALPIFILFVTFGPKIDAWLSSWGPSYEKDELLRHWKLTKGCEKPSELGNLVVVTAETAPLIFQKPEVPERPKTKGKKLRPDPREREDGRRERREDDQRRSDAPRVASDARREAGESKVDEKQKPPEPAEDLKRMRFESLVNFMAFNRPQPQRVFLPVGMPPAPPSKQATAAPTITGKEAQQANVEAQMVLAGGLELEPCSRLLSGVAKSLYEQLSRASVEIQPETFSLMVRACIKVVDLGACSEFLCKIEAAGQALDNALMDQVMELYWDQKKVQDSAGPPSILPAHLRNAAERARALGPLAVPVPPPPEQPAPRFDAKGRNKQPSFPAFSVPEEFKAKTTLLSSDAPEFLPGNGPLASLASQPVVVRKVGRSADRKAGSGAEVLRTTRA</sequence>
<protein>
    <submittedName>
        <fullName evidence="3">Uncharacterized protein</fullName>
    </submittedName>
</protein>
<comment type="caution">
    <text evidence="3">The sequence shown here is derived from an EMBL/GenBank/DDBJ whole genome shotgun (WGS) entry which is preliminary data.</text>
</comment>
<evidence type="ECO:0000256" key="2">
    <source>
        <dbReference type="SAM" id="Phobius"/>
    </source>
</evidence>
<keyword evidence="4" id="KW-1185">Reference proteome</keyword>
<feature type="compositionally biased region" description="Pro residues" evidence="1">
    <location>
        <begin position="320"/>
        <end position="329"/>
    </location>
</feature>
<proteinExistence type="predicted"/>
<gene>
    <name evidence="3" type="ORF">CCMP2556_LOCUS9362</name>
</gene>
<keyword evidence="2" id="KW-0472">Membrane</keyword>
<name>A0ABP0J341_9DINO</name>
<dbReference type="EMBL" id="CAXAMN010004335">
    <property type="protein sequence ID" value="CAK9008718.1"/>
    <property type="molecule type" value="Genomic_DNA"/>
</dbReference>
<feature type="region of interest" description="Disordered" evidence="1">
    <location>
        <begin position="80"/>
        <end position="148"/>
    </location>
</feature>
<feature type="region of interest" description="Disordered" evidence="1">
    <location>
        <begin position="318"/>
        <end position="346"/>
    </location>
</feature>
<evidence type="ECO:0000313" key="4">
    <source>
        <dbReference type="Proteomes" id="UP001642484"/>
    </source>
</evidence>
<organism evidence="3 4">
    <name type="scientific">Durusdinium trenchii</name>
    <dbReference type="NCBI Taxonomy" id="1381693"/>
    <lineage>
        <taxon>Eukaryota</taxon>
        <taxon>Sar</taxon>
        <taxon>Alveolata</taxon>
        <taxon>Dinophyceae</taxon>
        <taxon>Suessiales</taxon>
        <taxon>Symbiodiniaceae</taxon>
        <taxon>Durusdinium</taxon>
    </lineage>
</organism>
<reference evidence="3 4" key="1">
    <citation type="submission" date="2024-02" db="EMBL/GenBank/DDBJ databases">
        <authorList>
            <person name="Chen Y."/>
            <person name="Shah S."/>
            <person name="Dougan E. K."/>
            <person name="Thang M."/>
            <person name="Chan C."/>
        </authorList>
    </citation>
    <scope>NUCLEOTIDE SEQUENCE [LARGE SCALE GENOMIC DNA]</scope>
</reference>
<feature type="compositionally biased region" description="Basic and acidic residues" evidence="1">
    <location>
        <begin position="83"/>
        <end position="148"/>
    </location>
</feature>